<name>A0A7W3J7U7_9MICO</name>
<gene>
    <name evidence="1" type="ORF">FHX71_001716</name>
</gene>
<dbReference type="EMBL" id="JACGWV010000001">
    <property type="protein sequence ID" value="MBA8807774.1"/>
    <property type="molecule type" value="Genomic_DNA"/>
</dbReference>
<dbReference type="AlphaFoldDB" id="A0A7W3J7U7"/>
<reference evidence="1 2" key="1">
    <citation type="submission" date="2020-07" db="EMBL/GenBank/DDBJ databases">
        <title>Sequencing the genomes of 1000 actinobacteria strains.</title>
        <authorList>
            <person name="Klenk H.-P."/>
        </authorList>
    </citation>
    <scope>NUCLEOTIDE SEQUENCE [LARGE SCALE GENOMIC DNA]</scope>
    <source>
        <strain evidence="1 2">DSM 44121</strain>
    </source>
</reference>
<organism evidence="1 2">
    <name type="scientific">Promicromonospora sukumoe</name>
    <dbReference type="NCBI Taxonomy" id="88382"/>
    <lineage>
        <taxon>Bacteria</taxon>
        <taxon>Bacillati</taxon>
        <taxon>Actinomycetota</taxon>
        <taxon>Actinomycetes</taxon>
        <taxon>Micrococcales</taxon>
        <taxon>Promicromonosporaceae</taxon>
        <taxon>Promicromonospora</taxon>
    </lineage>
</organism>
<evidence type="ECO:0000313" key="2">
    <source>
        <dbReference type="Proteomes" id="UP000540568"/>
    </source>
</evidence>
<comment type="caution">
    <text evidence="1">The sequence shown here is derived from an EMBL/GenBank/DDBJ whole genome shotgun (WGS) entry which is preliminary data.</text>
</comment>
<evidence type="ECO:0000313" key="1">
    <source>
        <dbReference type="EMBL" id="MBA8807774.1"/>
    </source>
</evidence>
<keyword evidence="2" id="KW-1185">Reference proteome</keyword>
<dbReference type="Proteomes" id="UP000540568">
    <property type="component" value="Unassembled WGS sequence"/>
</dbReference>
<sequence length="29" mass="2983">MGEMLLALVPEVVGLAVSRIIAADRSPSS</sequence>
<accession>A0A7W3J7U7</accession>
<proteinExistence type="predicted"/>
<protein>
    <submittedName>
        <fullName evidence="1">Uncharacterized protein</fullName>
    </submittedName>
</protein>